<keyword evidence="5" id="KW-1185">Reference proteome</keyword>
<feature type="domain" description="ABC transporter" evidence="3">
    <location>
        <begin position="2"/>
        <end position="206"/>
    </location>
</feature>
<name>A0A3N4Q1B2_9BACT</name>
<proteinExistence type="predicted"/>
<organism evidence="4 5">
    <name type="scientific">Chitinophaga lutea</name>
    <dbReference type="NCBI Taxonomy" id="2488634"/>
    <lineage>
        <taxon>Bacteria</taxon>
        <taxon>Pseudomonadati</taxon>
        <taxon>Bacteroidota</taxon>
        <taxon>Chitinophagia</taxon>
        <taxon>Chitinophagales</taxon>
        <taxon>Chitinophagaceae</taxon>
        <taxon>Chitinophaga</taxon>
    </lineage>
</organism>
<reference evidence="4 5" key="1">
    <citation type="submission" date="2018-11" db="EMBL/GenBank/DDBJ databases">
        <title>Chitinophaga lutea sp.nov., isolate from arsenic contaminated soil.</title>
        <authorList>
            <person name="Zong Y."/>
        </authorList>
    </citation>
    <scope>NUCLEOTIDE SEQUENCE [LARGE SCALE GENOMIC DNA]</scope>
    <source>
        <strain evidence="4 5">ZY74</strain>
    </source>
</reference>
<dbReference type="GO" id="GO:0016887">
    <property type="term" value="F:ATP hydrolysis activity"/>
    <property type="evidence" value="ECO:0007669"/>
    <property type="project" value="InterPro"/>
</dbReference>
<dbReference type="Pfam" id="PF00005">
    <property type="entry name" value="ABC_tran"/>
    <property type="match status" value="1"/>
</dbReference>
<dbReference type="RefSeq" id="WP_123845892.1">
    <property type="nucleotide sequence ID" value="NZ_RPDH01000001.1"/>
</dbReference>
<dbReference type="InterPro" id="IPR003439">
    <property type="entry name" value="ABC_transporter-like_ATP-bd"/>
</dbReference>
<evidence type="ECO:0000313" key="5">
    <source>
        <dbReference type="Proteomes" id="UP000278351"/>
    </source>
</evidence>
<dbReference type="InterPro" id="IPR015854">
    <property type="entry name" value="ABC_transpr_LolD-like"/>
</dbReference>
<evidence type="ECO:0000256" key="1">
    <source>
        <dbReference type="ARBA" id="ARBA00022741"/>
    </source>
</evidence>
<protein>
    <submittedName>
        <fullName evidence="4">ATP-binding cassette domain-containing protein</fullName>
    </submittedName>
</protein>
<keyword evidence="1" id="KW-0547">Nucleotide-binding</keyword>
<dbReference type="GO" id="GO:0005524">
    <property type="term" value="F:ATP binding"/>
    <property type="evidence" value="ECO:0007669"/>
    <property type="project" value="UniProtKB-KW"/>
</dbReference>
<dbReference type="PANTHER" id="PTHR24220">
    <property type="entry name" value="IMPORT ATP-BINDING PROTEIN"/>
    <property type="match status" value="1"/>
</dbReference>
<evidence type="ECO:0000256" key="2">
    <source>
        <dbReference type="ARBA" id="ARBA00022840"/>
    </source>
</evidence>
<dbReference type="Gene3D" id="3.40.50.300">
    <property type="entry name" value="P-loop containing nucleotide triphosphate hydrolases"/>
    <property type="match status" value="1"/>
</dbReference>
<dbReference type="Proteomes" id="UP000278351">
    <property type="component" value="Unassembled WGS sequence"/>
</dbReference>
<dbReference type="SMART" id="SM00382">
    <property type="entry name" value="AAA"/>
    <property type="match status" value="1"/>
</dbReference>
<dbReference type="PROSITE" id="PS50893">
    <property type="entry name" value="ABC_TRANSPORTER_2"/>
    <property type="match status" value="1"/>
</dbReference>
<dbReference type="PROSITE" id="PS00675">
    <property type="entry name" value="SIGMA54_INTERACT_1"/>
    <property type="match status" value="1"/>
</dbReference>
<dbReference type="GO" id="GO:0005886">
    <property type="term" value="C:plasma membrane"/>
    <property type="evidence" value="ECO:0007669"/>
    <property type="project" value="TreeGrafter"/>
</dbReference>
<sequence>MIYTKNLAYAHPGGRQLEFPDITCKSGEVLLIAGQSGTGKTTLLHLLAGLLRPTRGRINVADSFIEEFSPAAMDAFRGRHIGIIYQQSHFIASLSLRENLVLPVALGHHRAQAGRLQAVAEKLGISALLYKKPARLSQGEQQRASIARALMQQPGLLLADEPTASLDDHNCAAVAQLLAEQAREQNAALLIVTHDSRLKEIFANQITLS</sequence>
<dbReference type="EMBL" id="RPDH01000001">
    <property type="protein sequence ID" value="RPE13375.1"/>
    <property type="molecule type" value="Genomic_DNA"/>
</dbReference>
<gene>
    <name evidence="4" type="ORF">EGT74_07570</name>
</gene>
<evidence type="ECO:0000259" key="3">
    <source>
        <dbReference type="PROSITE" id="PS50893"/>
    </source>
</evidence>
<dbReference type="InterPro" id="IPR025662">
    <property type="entry name" value="Sigma_54_int_dom_ATP-bd_1"/>
</dbReference>
<dbReference type="InterPro" id="IPR003593">
    <property type="entry name" value="AAA+_ATPase"/>
</dbReference>
<dbReference type="PROSITE" id="PS00211">
    <property type="entry name" value="ABC_TRANSPORTER_1"/>
    <property type="match status" value="1"/>
</dbReference>
<dbReference type="InterPro" id="IPR017871">
    <property type="entry name" value="ABC_transporter-like_CS"/>
</dbReference>
<dbReference type="AlphaFoldDB" id="A0A3N4Q1B2"/>
<evidence type="ECO:0000313" key="4">
    <source>
        <dbReference type="EMBL" id="RPE13375.1"/>
    </source>
</evidence>
<dbReference type="SUPFAM" id="SSF52540">
    <property type="entry name" value="P-loop containing nucleoside triphosphate hydrolases"/>
    <property type="match status" value="1"/>
</dbReference>
<dbReference type="InterPro" id="IPR027417">
    <property type="entry name" value="P-loop_NTPase"/>
</dbReference>
<dbReference type="GO" id="GO:0022857">
    <property type="term" value="F:transmembrane transporter activity"/>
    <property type="evidence" value="ECO:0007669"/>
    <property type="project" value="TreeGrafter"/>
</dbReference>
<comment type="caution">
    <text evidence="4">The sequence shown here is derived from an EMBL/GenBank/DDBJ whole genome shotgun (WGS) entry which is preliminary data.</text>
</comment>
<keyword evidence="2 4" id="KW-0067">ATP-binding</keyword>
<dbReference type="OrthoDB" id="1414429at2"/>
<accession>A0A3N4Q1B2</accession>